<dbReference type="OrthoDB" id="3260940at2759"/>
<organism evidence="3 4">
    <name type="scientific">Tilletiopsis washingtonensis</name>
    <dbReference type="NCBI Taxonomy" id="58919"/>
    <lineage>
        <taxon>Eukaryota</taxon>
        <taxon>Fungi</taxon>
        <taxon>Dikarya</taxon>
        <taxon>Basidiomycota</taxon>
        <taxon>Ustilaginomycotina</taxon>
        <taxon>Exobasidiomycetes</taxon>
        <taxon>Entylomatales</taxon>
        <taxon>Entylomatales incertae sedis</taxon>
        <taxon>Tilletiopsis</taxon>
    </lineage>
</organism>
<reference evidence="3 4" key="1">
    <citation type="journal article" date="2018" name="Mol. Biol. Evol.">
        <title>Broad Genomic Sampling Reveals a Smut Pathogenic Ancestry of the Fungal Clade Ustilaginomycotina.</title>
        <authorList>
            <person name="Kijpornyongpan T."/>
            <person name="Mondo S.J."/>
            <person name="Barry K."/>
            <person name="Sandor L."/>
            <person name="Lee J."/>
            <person name="Lipzen A."/>
            <person name="Pangilinan J."/>
            <person name="LaButti K."/>
            <person name="Hainaut M."/>
            <person name="Henrissat B."/>
            <person name="Grigoriev I.V."/>
            <person name="Spatafora J.W."/>
            <person name="Aime M.C."/>
        </authorList>
    </citation>
    <scope>NUCLEOTIDE SEQUENCE [LARGE SCALE GENOMIC DNA]</scope>
    <source>
        <strain evidence="3 4">MCA 4186</strain>
    </source>
</reference>
<feature type="region of interest" description="Disordered" evidence="2">
    <location>
        <begin position="566"/>
        <end position="608"/>
    </location>
</feature>
<dbReference type="STRING" id="58919.A0A316Z449"/>
<dbReference type="RefSeq" id="XP_025596133.1">
    <property type="nucleotide sequence ID" value="XM_025744357.1"/>
</dbReference>
<feature type="compositionally biased region" description="Low complexity" evidence="2">
    <location>
        <begin position="730"/>
        <end position="741"/>
    </location>
</feature>
<dbReference type="AlphaFoldDB" id="A0A316Z449"/>
<feature type="compositionally biased region" description="Basic and acidic residues" evidence="2">
    <location>
        <begin position="375"/>
        <end position="387"/>
    </location>
</feature>
<feature type="compositionally biased region" description="Polar residues" evidence="2">
    <location>
        <begin position="759"/>
        <end position="769"/>
    </location>
</feature>
<feature type="region of interest" description="Disordered" evidence="2">
    <location>
        <begin position="496"/>
        <end position="522"/>
    </location>
</feature>
<feature type="region of interest" description="Disordered" evidence="2">
    <location>
        <begin position="630"/>
        <end position="670"/>
    </location>
</feature>
<protein>
    <submittedName>
        <fullName evidence="3">Uncharacterized protein</fullName>
    </submittedName>
</protein>
<evidence type="ECO:0000313" key="4">
    <source>
        <dbReference type="Proteomes" id="UP000245946"/>
    </source>
</evidence>
<keyword evidence="4" id="KW-1185">Reference proteome</keyword>
<feature type="compositionally biased region" description="Polar residues" evidence="2">
    <location>
        <begin position="22"/>
        <end position="39"/>
    </location>
</feature>
<accession>A0A316Z449</accession>
<feature type="compositionally biased region" description="Polar residues" evidence="2">
    <location>
        <begin position="660"/>
        <end position="670"/>
    </location>
</feature>
<dbReference type="EMBL" id="KZ819302">
    <property type="protein sequence ID" value="PWN95854.1"/>
    <property type="molecule type" value="Genomic_DNA"/>
</dbReference>
<feature type="compositionally biased region" description="Basic and acidic residues" evidence="2">
    <location>
        <begin position="82"/>
        <end position="92"/>
    </location>
</feature>
<evidence type="ECO:0000256" key="1">
    <source>
        <dbReference type="SAM" id="Coils"/>
    </source>
</evidence>
<evidence type="ECO:0000313" key="3">
    <source>
        <dbReference type="EMBL" id="PWN95854.1"/>
    </source>
</evidence>
<feature type="compositionally biased region" description="Low complexity" evidence="2">
    <location>
        <begin position="630"/>
        <end position="642"/>
    </location>
</feature>
<dbReference type="GeneID" id="37271901"/>
<feature type="compositionally biased region" description="Polar residues" evidence="2">
    <location>
        <begin position="683"/>
        <end position="712"/>
    </location>
</feature>
<feature type="coiled-coil region" evidence="1">
    <location>
        <begin position="174"/>
        <end position="201"/>
    </location>
</feature>
<feature type="region of interest" description="Disordered" evidence="2">
    <location>
        <begin position="1"/>
        <end position="110"/>
    </location>
</feature>
<sequence>MSGSTVVHLTDHAKLTAVRRVPSSSNTSAPVAPLTSSGHAPQLGGSGNNTSLRAQLRREREARRETSSASETKVAGHLPSRASEDMSHKPMHGEPLQASGAENVAPGVLDPPEAFEQSFGLEALQSAFSAKYYEFSAKYYELAKKCREWERFAAKLRAQAEALASETRLLRGLNSQQESVIERLERENIALREEAHIREADRRRLSERLAVSQARLAHSSSGGDLHGAGQGPSSGKRDVRAASALDRYQPPSPLAASSSMSMSTSIEGSGEAGLGEMTIPWCSSNLINMSHGLVEFGEQQDLRPPTPLGQLASLVDEHQSFTNVSGTFAHRDRSVSNAGSHLSGIGSDVLDAARRDADAMLADARSSWPGQGNSHVRDASRRSREGPMDQDTDSFSGRVRQPSHGPTGTHTLVNAPQSGMPNSQSAPSAIYAQQGQQPPSPGRTGKRHVSTEGSGATAPKRRSTNVGSGNFAQQTAGAVGVSASASLPSLVQHASGLALPGSGPPPTEAARRRGNSSTASDVAVTGEYLAGALEARKQLRRTSLSQQQQLQAIQAQERQTAAMADLGHGFPPMVQPPSRAGSRMSNVSTGERARSRSGRSRAGSASVHDAIPMVKDDIFSDLPAKLAAAAASRSESVMSMASTRTAGPVSHAPPVARPGSSMQRDSFPTSVSEPVALRVVSGGAQSLVHQRSADLRQQQAPRASWPDQSNGATDGRETPSPPSRPRSYEAAKQAQQQQAEQPHAPSHFAPHLQPRAPISRSTSASSGFQDASDVAISVSGSDDGRKANQPTGPQSDEDRRSAHRRLYMRLRDELDAADLVKFERYVHRYDALEIPIDGPRGLVNRVKKLLLLSDAKMRETNPERFRLRKDIAREFERIVRVDLDYE</sequence>
<gene>
    <name evidence="3" type="ORF">FA09DRAFT_340791</name>
</gene>
<evidence type="ECO:0000256" key="2">
    <source>
        <dbReference type="SAM" id="MobiDB-lite"/>
    </source>
</evidence>
<name>A0A316Z449_9BASI</name>
<feature type="compositionally biased region" description="Basic and acidic residues" evidence="2">
    <location>
        <begin position="56"/>
        <end position="66"/>
    </location>
</feature>
<feature type="region of interest" description="Disordered" evidence="2">
    <location>
        <begin position="363"/>
        <end position="470"/>
    </location>
</feature>
<feature type="region of interest" description="Disordered" evidence="2">
    <location>
        <begin position="683"/>
        <end position="801"/>
    </location>
</feature>
<feature type="region of interest" description="Disordered" evidence="2">
    <location>
        <begin position="216"/>
        <end position="269"/>
    </location>
</feature>
<dbReference type="Proteomes" id="UP000245946">
    <property type="component" value="Unassembled WGS sequence"/>
</dbReference>
<feature type="compositionally biased region" description="Polar residues" evidence="2">
    <location>
        <begin position="404"/>
        <end position="437"/>
    </location>
</feature>
<proteinExistence type="predicted"/>
<feature type="compositionally biased region" description="Low complexity" evidence="2">
    <location>
        <begin position="254"/>
        <end position="269"/>
    </location>
</feature>
<keyword evidence="1" id="KW-0175">Coiled coil</keyword>